<dbReference type="Proteomes" id="UP000285013">
    <property type="component" value="Unassembled WGS sequence"/>
</dbReference>
<keyword evidence="1" id="KW-0645">Protease</keyword>
<evidence type="ECO:0000313" key="1">
    <source>
        <dbReference type="EMBL" id="RHL91585.1"/>
    </source>
</evidence>
<evidence type="ECO:0000313" key="2">
    <source>
        <dbReference type="Proteomes" id="UP000285013"/>
    </source>
</evidence>
<dbReference type="SUPFAM" id="SSF50494">
    <property type="entry name" value="Trypsin-like serine proteases"/>
    <property type="match status" value="1"/>
</dbReference>
<organism evidence="1 2">
    <name type="scientific">Bacteroides intestinalis</name>
    <dbReference type="NCBI Taxonomy" id="329854"/>
    <lineage>
        <taxon>Bacteria</taxon>
        <taxon>Pseudomonadati</taxon>
        <taxon>Bacteroidota</taxon>
        <taxon>Bacteroidia</taxon>
        <taxon>Bacteroidales</taxon>
        <taxon>Bacteroidaceae</taxon>
        <taxon>Bacteroides</taxon>
    </lineage>
</organism>
<gene>
    <name evidence="1" type="ORF">DWZ95_14225</name>
</gene>
<comment type="caution">
    <text evidence="1">The sequence shown here is derived from an EMBL/GenBank/DDBJ whole genome shotgun (WGS) entry which is preliminary data.</text>
</comment>
<proteinExistence type="predicted"/>
<keyword evidence="1" id="KW-0378">Hydrolase</keyword>
<dbReference type="RefSeq" id="WP_118421598.1">
    <property type="nucleotide sequence ID" value="NZ_QRPE01000017.1"/>
</dbReference>
<dbReference type="InterPro" id="IPR009003">
    <property type="entry name" value="Peptidase_S1_PA"/>
</dbReference>
<dbReference type="EMBL" id="QRPE01000017">
    <property type="protein sequence ID" value="RHL91585.1"/>
    <property type="molecule type" value="Genomic_DNA"/>
</dbReference>
<protein>
    <submittedName>
        <fullName evidence="1">Serine protease</fullName>
    </submittedName>
</protein>
<dbReference type="GO" id="GO:0008233">
    <property type="term" value="F:peptidase activity"/>
    <property type="evidence" value="ECO:0007669"/>
    <property type="project" value="UniProtKB-KW"/>
</dbReference>
<dbReference type="AlphaFoldDB" id="A0A415N7E3"/>
<reference evidence="1 2" key="1">
    <citation type="submission" date="2018-08" db="EMBL/GenBank/DDBJ databases">
        <title>A genome reference for cultivated species of the human gut microbiota.</title>
        <authorList>
            <person name="Zou Y."/>
            <person name="Xue W."/>
            <person name="Luo G."/>
        </authorList>
    </citation>
    <scope>NUCLEOTIDE SEQUENCE [LARGE SCALE GENOMIC DNA]</scope>
    <source>
        <strain evidence="1 2">AF36-16BH</strain>
    </source>
</reference>
<accession>A0A415N7E3</accession>
<dbReference type="GO" id="GO:0006508">
    <property type="term" value="P:proteolysis"/>
    <property type="evidence" value="ECO:0007669"/>
    <property type="project" value="UniProtKB-KW"/>
</dbReference>
<name>A0A415N7E3_9BACE</name>
<sequence length="1030" mass="119321">MNRKKLIDSSYCPDPKILEALSVKIECVNEVEEVLNNGTGTLFSSGGSYYVITAAHCIQDSNTPSHYNKANIKISLPRICNAIIEVNEVLDFNLEDTIDFALLSVKFNIDSFPVDFDYENGIQFISEDEFGINTCLYGYTSSEPSGRMFRTRKVSSDTYAIDESITATGVEFSHVMKGSSGSGIFVEYEDRICCLGYVKSRMTERDKLDDIKIRRIPCEINEKFSYPILLPSILENRIQSRSITTQSIVEINYINKWGDLSKAISGNEDATEILNEIDKLRKQYPYVKSVLYQERIINALLRMENQWSACEQRAFIYALQDRGLWPTLFGELPKAGDLNDVPELKYMMLRALTFACGTTDEKYTIERNTDEGMYELILREAYRFEFDKMYELINAWNPSGVWAVKKALLVNLFGKDEDILSSVKVFLENKDNSASERFVASLIYNVTSQQFPQPCKYTEFWENGIEAPSDIISYIADRIDKTKIQPKIFGTHSIQIFGSIDSTSFPESIRLLQYVVNSGLTTKFGIYSIVNIEYWMKAFRHLVHFIPYPTVYYTLQYAEEKTVRWAGQMIAYSDDDFFAKVRPDLLNALLRSLRMEHVPRYLYMGIYYLTQELYMSVDEDLWYDEFKQSVLDYFVLKIDAKNVSMSDAIYKNLFSAIQCIKNIERKKEIFIKLTTKMSQNTYLISRLLCDALWVDTEFAAIAEVEKCLWTIINEVPISQSYNVLCEFNRVNSLTEKQKEVIDKKIATELFSFSKSDYPALIDLSHLALSHESVSKIKQFVLDGDIWNCGITDSYYTDPSPFHIEIFDDKVVWTEDEWQQIRLNMEQNLILIEKKRTVGESSYFYNCMYLDLLSDMKLFMVRLQQISEFCVDDMLHRVNANIEKLSGFGNLMEALSSDDYNKVNVALNLLDVYLKTDDFNKHKAEINLIISKVSLKQSANIDNCIDFIAFLMQHYSTEMKTNFGDLLLCLLKNYVGYDFEEMNFRVPIVNHKLSLIAHYMKPEFKDFVQVGYWTSDRVVNRFGGFETLYES</sequence>